<evidence type="ECO:0000313" key="3">
    <source>
        <dbReference type="Proteomes" id="UP000183687"/>
    </source>
</evidence>
<dbReference type="InterPro" id="IPR013578">
    <property type="entry name" value="Peptidase_M16C_assoc"/>
</dbReference>
<dbReference type="InterPro" id="IPR011249">
    <property type="entry name" value="Metalloenz_LuxS/M16"/>
</dbReference>
<dbReference type="InterPro" id="IPR055130">
    <property type="entry name" value="PreP_C"/>
</dbReference>
<dbReference type="Proteomes" id="UP000183687">
    <property type="component" value="Unassembled WGS sequence"/>
</dbReference>
<protein>
    <recommendedName>
        <fullName evidence="1">Peptidase M16C associated domain-containing protein</fullName>
    </recommendedName>
</protein>
<dbReference type="Gene3D" id="3.30.830.10">
    <property type="entry name" value="Metalloenzyme, LuxS/M16 peptidase-like"/>
    <property type="match status" value="4"/>
</dbReference>
<dbReference type="SUPFAM" id="SSF63411">
    <property type="entry name" value="LuxS/MPP-like metallohydrolase"/>
    <property type="match status" value="4"/>
</dbReference>
<dbReference type="GO" id="GO:0016485">
    <property type="term" value="P:protein processing"/>
    <property type="evidence" value="ECO:0007669"/>
    <property type="project" value="TreeGrafter"/>
</dbReference>
<dbReference type="GO" id="GO:0004222">
    <property type="term" value="F:metalloendopeptidase activity"/>
    <property type="evidence" value="ECO:0007669"/>
    <property type="project" value="TreeGrafter"/>
</dbReference>
<proteinExistence type="predicted"/>
<dbReference type="EMBL" id="FNSH01000001">
    <property type="protein sequence ID" value="SEB59791.1"/>
    <property type="molecule type" value="Genomic_DNA"/>
</dbReference>
<evidence type="ECO:0000259" key="1">
    <source>
        <dbReference type="SMART" id="SM01264"/>
    </source>
</evidence>
<sequence length="1014" mass="111955">MDTTTDRNIPTSTLNTQDYTEQLPELADGTTIANFTVERFETIEEISGGAYVIRHNPTGARTLWLANADSNKAFSIAFKTPPTNDTGVFHILEHSVLCGSDKFPVKEPFTNLLKTSMQTFLNAMTFPDKTMYPVASTNEQDLYNLMDVYIDAVLFPAIYKRPRILEQEGWHYELSDDGKTLSYNGVVFNEMKGALSDPDEIMIAEMNRQLFPNTAYRFESGGNPRAIPQLSYDEFIDTHARHYSLSNSYTILYGNLDIKRALAFLDTRYSAAPTRTTNAPNPLAIQQPVVASPAQITMATTPDNASVTLGFVIGGAKDRTRVLGVDILMDALMGSNEAPLKRAILNANLGDDVVSYLVDSVAQPFVLIELKGAKPDVADAFRELVYTTCRELIDKGIGNHLIGASLAQAEFNLRESEWGGYPDGVALAMQALNSWLYDDANPISYLHYEDSLAFLRQALENSWYETLLDELICSSVHSAQVELVPTEKGDADAEVQELAAFAATRTSEQLADISREAAALRAEQDAPDSPEALASLPILGIEDIGPAAPEPGVHLVDSYPAPSYVHEVPTKHINYIYSYFDLRNIAWDDLPYVSILSDLLGKLETAKHSAAELDTLIETNLGRLSFFVESTGRVDDVHAACPRLVVSSASLSEKLPYAAHIPAEIWSSTQFIDKDRILNALQQRRISMEQAFIGAGHSCAINRMLSYFRKNALVTEQLNGVDFYQFLCDLIDHFDERADELCATLERMTHDIFTADTMELSFTGSDDELARWWEAIGEFATAAPVPVPTGASIPAGNGQDSNTGLNTTSKLQIPEPRIKNEAFAIPGNVVFVVEGKDGQADGCVSDGVWAVANRAIILDYLWNEVRVRGGAYGCSFDTTNTGVARFFSYRDPNVDATIQRYENTAQWLKTWSPSDDEFTGYVVSTVSSFDTPTKPHALVRRQDLMRMSGQDPQVRLRHREEALHATVEKVRERAEALSDLSEKRGICVFGSQALLETSKLDLTIVPLMGAATEA</sequence>
<dbReference type="PANTHER" id="PTHR43016">
    <property type="entry name" value="PRESEQUENCE PROTEASE"/>
    <property type="match status" value="1"/>
</dbReference>
<dbReference type="Pfam" id="PF22516">
    <property type="entry name" value="PreP_C"/>
    <property type="match status" value="1"/>
</dbReference>
<evidence type="ECO:0000313" key="2">
    <source>
        <dbReference type="EMBL" id="SEB59791.1"/>
    </source>
</evidence>
<dbReference type="RefSeq" id="WP_057002077.1">
    <property type="nucleotide sequence ID" value="NZ_FNSH01000001.1"/>
</dbReference>
<accession>A0AB38A660</accession>
<gene>
    <name evidence="2" type="ORF">SAMN04489746_0698</name>
</gene>
<reference evidence="2 3" key="1">
    <citation type="submission" date="2016-10" db="EMBL/GenBank/DDBJ databases">
        <authorList>
            <person name="Varghese N."/>
            <person name="Submissions S."/>
        </authorList>
    </citation>
    <scope>NUCLEOTIDE SEQUENCE [LARGE SCALE GENOMIC DNA]</scope>
    <source>
        <strain evidence="2 3">DSM 20586</strain>
    </source>
</reference>
<dbReference type="GO" id="GO:0046872">
    <property type="term" value="F:metal ion binding"/>
    <property type="evidence" value="ECO:0007669"/>
    <property type="project" value="InterPro"/>
</dbReference>
<comment type="caution">
    <text evidence="2">The sequence shown here is derived from an EMBL/GenBank/DDBJ whole genome shotgun (WGS) entry which is preliminary data.</text>
</comment>
<dbReference type="PANTHER" id="PTHR43016:SF13">
    <property type="entry name" value="PRESEQUENCE PROTEASE, MITOCHONDRIAL"/>
    <property type="match status" value="1"/>
</dbReference>
<dbReference type="SMART" id="SM01264">
    <property type="entry name" value="M16C_associated"/>
    <property type="match status" value="1"/>
</dbReference>
<feature type="domain" description="Peptidase M16C associated" evidence="1">
    <location>
        <begin position="483"/>
        <end position="730"/>
    </location>
</feature>
<dbReference type="AlphaFoldDB" id="A0AB38A660"/>
<dbReference type="Pfam" id="PF08367">
    <property type="entry name" value="M16C_assoc"/>
    <property type="match status" value="1"/>
</dbReference>
<name>A0AB38A660_9ACTN</name>
<organism evidence="2 3">
    <name type="scientific">Atopobium minutum</name>
    <dbReference type="NCBI Taxonomy" id="1381"/>
    <lineage>
        <taxon>Bacteria</taxon>
        <taxon>Bacillati</taxon>
        <taxon>Actinomycetota</taxon>
        <taxon>Coriobacteriia</taxon>
        <taxon>Coriobacteriales</taxon>
        <taxon>Atopobiaceae</taxon>
        <taxon>Atopobium</taxon>
    </lineage>
</organism>
<dbReference type="Pfam" id="PF05193">
    <property type="entry name" value="Peptidase_M16_C"/>
    <property type="match status" value="1"/>
</dbReference>
<dbReference type="InterPro" id="IPR007863">
    <property type="entry name" value="Peptidase_M16_C"/>
</dbReference>